<dbReference type="Proteomes" id="UP001215231">
    <property type="component" value="Chromosome"/>
</dbReference>
<accession>A0ABY7VMG0</accession>
<gene>
    <name evidence="1" type="ORF">H3N35_27015</name>
</gene>
<name>A0ABY7VMG0_9GAMM</name>
<reference evidence="1 2" key="1">
    <citation type="journal article" date="2022" name="Mar. Drugs">
        <title>Bioassay-Guided Fractionation Leads to the Detection of Cholic Acid Generated by the Rare Thalassomonas sp.</title>
        <authorList>
            <person name="Pheiffer F."/>
            <person name="Schneider Y.K."/>
            <person name="Hansen E.H."/>
            <person name="Andersen J.H."/>
            <person name="Isaksson J."/>
            <person name="Busche T."/>
            <person name="R C."/>
            <person name="Kalinowski J."/>
            <person name="Zyl L.V."/>
            <person name="Trindade M."/>
        </authorList>
    </citation>
    <scope>NUCLEOTIDE SEQUENCE [LARGE SCALE GENOMIC DNA]</scope>
    <source>
        <strain evidence="1 2">A5K-61T</strain>
    </source>
</reference>
<keyword evidence="2" id="KW-1185">Reference proteome</keyword>
<evidence type="ECO:0000313" key="1">
    <source>
        <dbReference type="EMBL" id="WDE14685.1"/>
    </source>
</evidence>
<proteinExistence type="predicted"/>
<sequence length="98" mass="11997">MCWLFVISLLPFKLNAMPKIKILHDRNTQDYARVRITNETREELLCYVAINGYKIKFRLPPRNSSKWYKATDTRFNASHFSTWCDYMYLYPQYQKKRF</sequence>
<evidence type="ECO:0000313" key="2">
    <source>
        <dbReference type="Proteomes" id="UP001215231"/>
    </source>
</evidence>
<organism evidence="1 2">
    <name type="scientific">Thalassomonas haliotis</name>
    <dbReference type="NCBI Taxonomy" id="485448"/>
    <lineage>
        <taxon>Bacteria</taxon>
        <taxon>Pseudomonadati</taxon>
        <taxon>Pseudomonadota</taxon>
        <taxon>Gammaproteobacteria</taxon>
        <taxon>Alteromonadales</taxon>
        <taxon>Colwelliaceae</taxon>
        <taxon>Thalassomonas</taxon>
    </lineage>
</organism>
<dbReference type="EMBL" id="CP059693">
    <property type="protein sequence ID" value="WDE14685.1"/>
    <property type="molecule type" value="Genomic_DNA"/>
</dbReference>
<protein>
    <recommendedName>
        <fullName evidence="3">KTSC domain-containing protein</fullName>
    </recommendedName>
</protein>
<evidence type="ECO:0008006" key="3">
    <source>
        <dbReference type="Google" id="ProtNLM"/>
    </source>
</evidence>